<gene>
    <name evidence="2" type="ORF">GCM10023215_26860</name>
</gene>
<dbReference type="RefSeq" id="WP_345380795.1">
    <property type="nucleotide sequence ID" value="NZ_BAABIC010000008.1"/>
</dbReference>
<sequence length="257" mass="26506">MSDLVLRSDAGPVRTLSLNDPDRRNPLSVALRTHLLSELTEAMEDPVVRAVVLTGAGSVFSAGGDLSAMRRRPAAEALELLESAQAVVRTILAGPVPVVAAVEGAAFGAGVALAAACDRVVTTASTRFRATFTGVGLSGDMGIYWSLPRRVGPAWARRMLMFGDEVDGSRAVDIGLADVLAEPGEALAVATAEAARVARGPRGALAAVKGMLGTVGDRDAVLDAEARTQSSLTDTDDFAEGVAAVRERRAPSFGEPG</sequence>
<dbReference type="Gene3D" id="1.10.12.10">
    <property type="entry name" value="Lyase 2-enoyl-coa Hydratase, Chain A, domain 2"/>
    <property type="match status" value="1"/>
</dbReference>
<dbReference type="Proteomes" id="UP001500325">
    <property type="component" value="Unassembled WGS sequence"/>
</dbReference>
<evidence type="ECO:0000256" key="1">
    <source>
        <dbReference type="ARBA" id="ARBA00005254"/>
    </source>
</evidence>
<comment type="caution">
    <text evidence="2">The sequence shown here is derived from an EMBL/GenBank/DDBJ whole genome shotgun (WGS) entry which is preliminary data.</text>
</comment>
<comment type="similarity">
    <text evidence="1">Belongs to the enoyl-CoA hydratase/isomerase family.</text>
</comment>
<evidence type="ECO:0000313" key="3">
    <source>
        <dbReference type="Proteomes" id="UP001500325"/>
    </source>
</evidence>
<dbReference type="SUPFAM" id="SSF52096">
    <property type="entry name" value="ClpP/crotonase"/>
    <property type="match status" value="1"/>
</dbReference>
<dbReference type="PANTHER" id="PTHR43459:SF1">
    <property type="entry name" value="EG:BACN32G11.4 PROTEIN"/>
    <property type="match status" value="1"/>
</dbReference>
<dbReference type="Gene3D" id="3.90.226.10">
    <property type="entry name" value="2-enoyl-CoA Hydratase, Chain A, domain 1"/>
    <property type="match status" value="1"/>
</dbReference>
<reference evidence="3" key="1">
    <citation type="journal article" date="2019" name="Int. J. Syst. Evol. Microbiol.">
        <title>The Global Catalogue of Microorganisms (GCM) 10K type strain sequencing project: providing services to taxonomists for standard genome sequencing and annotation.</title>
        <authorList>
            <consortium name="The Broad Institute Genomics Platform"/>
            <consortium name="The Broad Institute Genome Sequencing Center for Infectious Disease"/>
            <person name="Wu L."/>
            <person name="Ma J."/>
        </authorList>
    </citation>
    <scope>NUCLEOTIDE SEQUENCE [LARGE SCALE GENOMIC DNA]</scope>
    <source>
        <strain evidence="3">JCM 18055</strain>
    </source>
</reference>
<name>A0ABP8WGJ5_9PSEU</name>
<dbReference type="CDD" id="cd06558">
    <property type="entry name" value="crotonase-like"/>
    <property type="match status" value="1"/>
</dbReference>
<proteinExistence type="inferred from homology"/>
<dbReference type="Pfam" id="PF00378">
    <property type="entry name" value="ECH_1"/>
    <property type="match status" value="1"/>
</dbReference>
<accession>A0ABP8WGJ5</accession>
<organism evidence="2 3">
    <name type="scientific">Pseudonocardia yuanmonensis</name>
    <dbReference type="NCBI Taxonomy" id="1095914"/>
    <lineage>
        <taxon>Bacteria</taxon>
        <taxon>Bacillati</taxon>
        <taxon>Actinomycetota</taxon>
        <taxon>Actinomycetes</taxon>
        <taxon>Pseudonocardiales</taxon>
        <taxon>Pseudonocardiaceae</taxon>
        <taxon>Pseudonocardia</taxon>
    </lineage>
</organism>
<keyword evidence="3" id="KW-1185">Reference proteome</keyword>
<protein>
    <submittedName>
        <fullName evidence="2">Enoyl-CoA hydratase-related protein</fullName>
    </submittedName>
</protein>
<dbReference type="InterPro" id="IPR029045">
    <property type="entry name" value="ClpP/crotonase-like_dom_sf"/>
</dbReference>
<dbReference type="InterPro" id="IPR001753">
    <property type="entry name" value="Enoyl-CoA_hydra/iso"/>
</dbReference>
<evidence type="ECO:0000313" key="2">
    <source>
        <dbReference type="EMBL" id="GAA4689275.1"/>
    </source>
</evidence>
<dbReference type="EMBL" id="BAABIC010000008">
    <property type="protein sequence ID" value="GAA4689275.1"/>
    <property type="molecule type" value="Genomic_DNA"/>
</dbReference>
<dbReference type="PANTHER" id="PTHR43459">
    <property type="entry name" value="ENOYL-COA HYDRATASE"/>
    <property type="match status" value="1"/>
</dbReference>
<dbReference type="InterPro" id="IPR014748">
    <property type="entry name" value="Enoyl-CoA_hydra_C"/>
</dbReference>